<keyword evidence="2" id="KW-0732">Signal</keyword>
<evidence type="ECO:0000256" key="2">
    <source>
        <dbReference type="SAM" id="SignalP"/>
    </source>
</evidence>
<dbReference type="InterPro" id="IPR000189">
    <property type="entry name" value="Transglyc_AS"/>
</dbReference>
<dbReference type="KEGG" id="xyk:GT347_04415"/>
<dbReference type="PANTHER" id="PTHR37423">
    <property type="entry name" value="SOLUBLE LYTIC MUREIN TRANSGLYCOSYLASE-RELATED"/>
    <property type="match status" value="1"/>
</dbReference>
<dbReference type="PROSITE" id="PS00922">
    <property type="entry name" value="TRANSGLYCOSYLASE"/>
    <property type="match status" value="1"/>
</dbReference>
<reference evidence="4 5" key="1">
    <citation type="submission" date="2020-01" db="EMBL/GenBank/DDBJ databases">
        <title>Genome sequencing of strain KACC 21265.</title>
        <authorList>
            <person name="Heo J."/>
            <person name="Kim S.-J."/>
            <person name="Kim J.-S."/>
            <person name="Hong S.-B."/>
            <person name="Kwon S.-W."/>
        </authorList>
    </citation>
    <scope>NUCLEOTIDE SEQUENCE [LARGE SCALE GENOMIC DNA]</scope>
    <source>
        <strain evidence="4 5">KACC 21265</strain>
    </source>
</reference>
<evidence type="ECO:0000313" key="5">
    <source>
        <dbReference type="Proteomes" id="UP000464787"/>
    </source>
</evidence>
<dbReference type="Proteomes" id="UP000464787">
    <property type="component" value="Chromosome"/>
</dbReference>
<feature type="signal peptide" evidence="2">
    <location>
        <begin position="1"/>
        <end position="24"/>
    </location>
</feature>
<feature type="domain" description="Transglycosylase SLT" evidence="3">
    <location>
        <begin position="102"/>
        <end position="207"/>
    </location>
</feature>
<evidence type="ECO:0000256" key="1">
    <source>
        <dbReference type="ARBA" id="ARBA00007734"/>
    </source>
</evidence>
<accession>A0A857J325</accession>
<gene>
    <name evidence="4" type="ORF">GT347_04415</name>
</gene>
<dbReference type="GO" id="GO:0000270">
    <property type="term" value="P:peptidoglycan metabolic process"/>
    <property type="evidence" value="ECO:0007669"/>
    <property type="project" value="InterPro"/>
</dbReference>
<dbReference type="Gene3D" id="1.10.530.10">
    <property type="match status" value="1"/>
</dbReference>
<dbReference type="AlphaFoldDB" id="A0A857J325"/>
<proteinExistence type="inferred from homology"/>
<dbReference type="Pfam" id="PF01464">
    <property type="entry name" value="SLT"/>
    <property type="match status" value="1"/>
</dbReference>
<dbReference type="EMBL" id="CP047650">
    <property type="protein sequence ID" value="QHI97288.1"/>
    <property type="molecule type" value="Genomic_DNA"/>
</dbReference>
<dbReference type="GO" id="GO:0008933">
    <property type="term" value="F:peptidoglycan lytic transglycosylase activity"/>
    <property type="evidence" value="ECO:0007669"/>
    <property type="project" value="InterPro"/>
</dbReference>
<feature type="chain" id="PRO_5032554983" evidence="2">
    <location>
        <begin position="25"/>
        <end position="269"/>
    </location>
</feature>
<evidence type="ECO:0000313" key="4">
    <source>
        <dbReference type="EMBL" id="QHI97288.1"/>
    </source>
</evidence>
<comment type="similarity">
    <text evidence="1">Belongs to the transglycosylase Slt family.</text>
</comment>
<dbReference type="RefSeq" id="WP_160550806.1">
    <property type="nucleotide sequence ID" value="NZ_CP047650.1"/>
</dbReference>
<keyword evidence="5" id="KW-1185">Reference proteome</keyword>
<dbReference type="SUPFAM" id="SSF53955">
    <property type="entry name" value="Lysozyme-like"/>
    <property type="match status" value="1"/>
</dbReference>
<dbReference type="CDD" id="cd00254">
    <property type="entry name" value="LT-like"/>
    <property type="match status" value="1"/>
</dbReference>
<sequence>MARLRPLCLLVLWLGLALPLAGRAQSDVWGWVDDQGTAHFATERIDPHYQLFFRAGESYDSRFLPARPDAAPAPHAARASAQSLQTLIAISPGMKAVARQMRETARAAGVDFELLQAVIAAESGFDAAAVSPRGAVGLMQLMPATAQQYGVVLDARKPLNPQLADTAVNLRAGSRHLRYLIDRFPDRLDLAVAAYNAGEGAVQRAGRAIPPYPETRDYVQTVMQLYRSLKPGGNPRAAPIRVRMEIPAQPDTVAESAVQDLPPNTPGIR</sequence>
<dbReference type="PANTHER" id="PTHR37423:SF2">
    <property type="entry name" value="MEMBRANE-BOUND LYTIC MUREIN TRANSGLYCOSYLASE C"/>
    <property type="match status" value="1"/>
</dbReference>
<evidence type="ECO:0000259" key="3">
    <source>
        <dbReference type="Pfam" id="PF01464"/>
    </source>
</evidence>
<dbReference type="InterPro" id="IPR008258">
    <property type="entry name" value="Transglycosylase_SLT_dom_1"/>
</dbReference>
<name>A0A857J325_9BURK</name>
<dbReference type="GO" id="GO:0016020">
    <property type="term" value="C:membrane"/>
    <property type="evidence" value="ECO:0007669"/>
    <property type="project" value="InterPro"/>
</dbReference>
<protein>
    <submittedName>
        <fullName evidence="4">Transglycosylase SLT domain-containing protein</fullName>
    </submittedName>
</protein>
<organism evidence="4 5">
    <name type="scientific">Xylophilus rhododendri</name>
    <dbReference type="NCBI Taxonomy" id="2697032"/>
    <lineage>
        <taxon>Bacteria</taxon>
        <taxon>Pseudomonadati</taxon>
        <taxon>Pseudomonadota</taxon>
        <taxon>Betaproteobacteria</taxon>
        <taxon>Burkholderiales</taxon>
        <taxon>Xylophilus</taxon>
    </lineage>
</organism>
<dbReference type="InterPro" id="IPR023346">
    <property type="entry name" value="Lysozyme-like_dom_sf"/>
</dbReference>